<reference evidence="3 4" key="1">
    <citation type="journal article" date="2020" name="Mol. Biol. Evol.">
        <title>Interspecific Gene Flow and the Evolution of Specialization in Black and White Rhinoceros.</title>
        <authorList>
            <person name="Moodley Y."/>
            <person name="Westbury M.V."/>
            <person name="Russo I.M."/>
            <person name="Gopalakrishnan S."/>
            <person name="Rakotoarivelo A."/>
            <person name="Olsen R.A."/>
            <person name="Prost S."/>
            <person name="Tunstall T."/>
            <person name="Ryder O.A."/>
            <person name="Dalen L."/>
            <person name="Bruford M.W."/>
        </authorList>
    </citation>
    <scope>NUCLEOTIDE SEQUENCE [LARGE SCALE GENOMIC DNA]</scope>
    <source>
        <strain evidence="3">SBR-YM</strain>
        <tissue evidence="3">Skin</tissue>
    </source>
</reference>
<evidence type="ECO:0000256" key="1">
    <source>
        <dbReference type="SAM" id="MobiDB-lite"/>
    </source>
</evidence>
<feature type="region of interest" description="Disordered" evidence="1">
    <location>
        <begin position="407"/>
        <end position="449"/>
    </location>
</feature>
<dbReference type="PROSITE" id="PS51703">
    <property type="entry name" value="DZF"/>
    <property type="match status" value="1"/>
</dbReference>
<dbReference type="InterPro" id="IPR013087">
    <property type="entry name" value="Znf_C2H2_type"/>
</dbReference>
<dbReference type="SMART" id="SM00451">
    <property type="entry name" value="ZnF_U1"/>
    <property type="match status" value="2"/>
</dbReference>
<dbReference type="InterPro" id="IPR006561">
    <property type="entry name" value="DZF_dom"/>
</dbReference>
<proteinExistence type="predicted"/>
<accession>A0A7J7F4X4</accession>
<dbReference type="GO" id="GO:0008270">
    <property type="term" value="F:zinc ion binding"/>
    <property type="evidence" value="ECO:0007669"/>
    <property type="project" value="InterPro"/>
</dbReference>
<dbReference type="Gene3D" id="3.30.460.10">
    <property type="entry name" value="Beta Polymerase, domain 2"/>
    <property type="match status" value="1"/>
</dbReference>
<dbReference type="InterPro" id="IPR036236">
    <property type="entry name" value="Znf_C2H2_sf"/>
</dbReference>
<sequence length="559" mass="59651">MGAAVTPTFPEAAQPPRPVTPAECGGYQPDSGQDFSYGGQEPAPAPSSQDSSGPSAAAGSLENERPQLPAAAPLGQPGPSYPGCDAAEPSAASPHDPPPLPQQMQPSPLPKPEDSSPEAGSGSSPGASPGDGFAKKSPAPAKPLRARARPRQTRLHYCNVCKISCPGPQTYREHLEGQKHRKKEAAQNLGVWSRGSLRGVQAQLHCDLCAVSCTGPEAYAAHIQGAKHRKVFKLHTKLGKPIPHIEPVPETCSSAPATCTSEQAPATTESPPASPSSRPELPEKPAASKTTQAGPPEPQAAGSRPLEGKSAHPKSVGPKEPPTRGGSAEASGSCCDAQPVGLGFVEEKKVNPDFPLAIQPSSRTLRLLEERARRQRLLARRQLEGLRRWHAEMRRQDLCRRQLEEELEAQDEHPGHSPPDQHLPPRRSRPGASADTPLPTRRPESSDDRHVLCKHAAIYPTEEELLAVQKAVSHTERALKLVSDTLAEENSGSPEQEGREHSGIDPSARILKGVMRVGLLAKGLLLRGDRSVQLALLCSQKPTHSLLQRVTEQLPQQLP</sequence>
<dbReference type="Gene3D" id="3.30.160.60">
    <property type="entry name" value="Classic Zinc Finger"/>
    <property type="match status" value="2"/>
</dbReference>
<evidence type="ECO:0000313" key="3">
    <source>
        <dbReference type="EMBL" id="KAF5923089.1"/>
    </source>
</evidence>
<dbReference type="Pfam" id="PF07528">
    <property type="entry name" value="DZF_N"/>
    <property type="match status" value="1"/>
</dbReference>
<dbReference type="Proteomes" id="UP000551758">
    <property type="component" value="Unassembled WGS sequence"/>
</dbReference>
<dbReference type="PANTHER" id="PTHR45762:SF2">
    <property type="entry name" value="ZINC FINGER RNA-BINDING PROTEIN 2"/>
    <property type="match status" value="1"/>
</dbReference>
<feature type="domain" description="DZF" evidence="2">
    <location>
        <begin position="429"/>
        <end position="559"/>
    </location>
</feature>
<dbReference type="EMBL" id="JACDTQ010001370">
    <property type="protein sequence ID" value="KAF5923089.1"/>
    <property type="molecule type" value="Genomic_DNA"/>
</dbReference>
<dbReference type="FunFam" id="3.30.160.60:FF:002080">
    <property type="entry name" value="Zinc finger RNA-binding protein"/>
    <property type="match status" value="1"/>
</dbReference>
<comment type="caution">
    <text evidence="3">The sequence shown here is derived from an EMBL/GenBank/DDBJ whole genome shotgun (WGS) entry which is preliminary data.</text>
</comment>
<keyword evidence="4" id="KW-1185">Reference proteome</keyword>
<dbReference type="PANTHER" id="PTHR45762">
    <property type="entry name" value="ZINC FINGER RNA-BINDING PROTEIN"/>
    <property type="match status" value="1"/>
</dbReference>
<protein>
    <recommendedName>
        <fullName evidence="2">DZF domain-containing protein</fullName>
    </recommendedName>
</protein>
<dbReference type="GO" id="GO:0003725">
    <property type="term" value="F:double-stranded RNA binding"/>
    <property type="evidence" value="ECO:0007669"/>
    <property type="project" value="TreeGrafter"/>
</dbReference>
<dbReference type="InterPro" id="IPR003604">
    <property type="entry name" value="Matrin/U1-like-C_Znf_C2H2"/>
</dbReference>
<dbReference type="AlphaFoldDB" id="A0A7J7F4X4"/>
<dbReference type="FunFam" id="3.30.160.60:FF:000210">
    <property type="entry name" value="Zinc finger RNA-binding protein 2"/>
    <property type="match status" value="1"/>
</dbReference>
<dbReference type="GO" id="GO:0003727">
    <property type="term" value="F:single-stranded RNA binding"/>
    <property type="evidence" value="ECO:0007669"/>
    <property type="project" value="TreeGrafter"/>
</dbReference>
<name>A0A7J7F4X4_DICBM</name>
<dbReference type="Pfam" id="PF12874">
    <property type="entry name" value="zf-met"/>
    <property type="match status" value="2"/>
</dbReference>
<dbReference type="InterPro" id="IPR049401">
    <property type="entry name" value="DZF_dom_N"/>
</dbReference>
<organism evidence="3 4">
    <name type="scientific">Diceros bicornis minor</name>
    <name type="common">South-central black rhinoceros</name>
    <dbReference type="NCBI Taxonomy" id="77932"/>
    <lineage>
        <taxon>Eukaryota</taxon>
        <taxon>Metazoa</taxon>
        <taxon>Chordata</taxon>
        <taxon>Craniata</taxon>
        <taxon>Vertebrata</taxon>
        <taxon>Euteleostomi</taxon>
        <taxon>Mammalia</taxon>
        <taxon>Eutheria</taxon>
        <taxon>Laurasiatheria</taxon>
        <taxon>Perissodactyla</taxon>
        <taxon>Rhinocerotidae</taxon>
        <taxon>Diceros</taxon>
    </lineage>
</organism>
<feature type="compositionally biased region" description="Low complexity" evidence="1">
    <location>
        <begin position="264"/>
        <end position="279"/>
    </location>
</feature>
<feature type="non-terminal residue" evidence="3">
    <location>
        <position position="559"/>
    </location>
</feature>
<gene>
    <name evidence="3" type="ORF">HPG69_014493</name>
</gene>
<feature type="region of interest" description="Disordered" evidence="1">
    <location>
        <begin position="1"/>
        <end position="150"/>
    </location>
</feature>
<evidence type="ECO:0000313" key="4">
    <source>
        <dbReference type="Proteomes" id="UP000551758"/>
    </source>
</evidence>
<feature type="compositionally biased region" description="Low complexity" evidence="1">
    <location>
        <begin position="66"/>
        <end position="78"/>
    </location>
</feature>
<evidence type="ECO:0000259" key="2">
    <source>
        <dbReference type="PROSITE" id="PS51703"/>
    </source>
</evidence>
<feature type="compositionally biased region" description="Low complexity" evidence="1">
    <location>
        <begin position="117"/>
        <end position="143"/>
    </location>
</feature>
<feature type="region of interest" description="Disordered" evidence="1">
    <location>
        <begin position="484"/>
        <end position="505"/>
    </location>
</feature>
<dbReference type="GO" id="GO:0071011">
    <property type="term" value="C:precatalytic spliceosome"/>
    <property type="evidence" value="ECO:0007669"/>
    <property type="project" value="TreeGrafter"/>
</dbReference>
<dbReference type="InterPro" id="IPR043519">
    <property type="entry name" value="NT_sf"/>
</dbReference>
<dbReference type="SUPFAM" id="SSF57667">
    <property type="entry name" value="beta-beta-alpha zinc fingers"/>
    <property type="match status" value="2"/>
</dbReference>
<feature type="compositionally biased region" description="Polar residues" evidence="1">
    <location>
        <begin position="251"/>
        <end position="263"/>
    </location>
</feature>
<feature type="region of interest" description="Disordered" evidence="1">
    <location>
        <begin position="242"/>
        <end position="334"/>
    </location>
</feature>
<dbReference type="SMART" id="SM00355">
    <property type="entry name" value="ZnF_C2H2"/>
    <property type="match status" value="2"/>
</dbReference>